<reference evidence="2 3" key="1">
    <citation type="submission" date="2016-10" db="EMBL/GenBank/DDBJ databases">
        <authorList>
            <person name="de Groot N.N."/>
        </authorList>
    </citation>
    <scope>NUCLEOTIDE SEQUENCE [LARGE SCALE GENOMIC DNA]</scope>
    <source>
        <strain evidence="2 3">DSM 16981</strain>
    </source>
</reference>
<protein>
    <submittedName>
        <fullName evidence="2">Biotin transport system substrate-specific component</fullName>
    </submittedName>
</protein>
<keyword evidence="1" id="KW-0472">Membrane</keyword>
<feature type="transmembrane region" description="Helical" evidence="1">
    <location>
        <begin position="12"/>
        <end position="37"/>
    </location>
</feature>
<dbReference type="AlphaFoldDB" id="A0A1G9SW98"/>
<accession>A0A1G9SW98</accession>
<organism evidence="2 3">
    <name type="scientific">Megasphaera paucivorans</name>
    <dbReference type="NCBI Taxonomy" id="349095"/>
    <lineage>
        <taxon>Bacteria</taxon>
        <taxon>Bacillati</taxon>
        <taxon>Bacillota</taxon>
        <taxon>Negativicutes</taxon>
        <taxon>Veillonellales</taxon>
        <taxon>Veillonellaceae</taxon>
        <taxon>Megasphaera</taxon>
    </lineage>
</organism>
<dbReference type="EMBL" id="FNHQ01000006">
    <property type="protein sequence ID" value="SDM39728.1"/>
    <property type="molecule type" value="Genomic_DNA"/>
</dbReference>
<keyword evidence="1" id="KW-1133">Transmembrane helix</keyword>
<keyword evidence="3" id="KW-1185">Reference proteome</keyword>
<feature type="transmembrane region" description="Helical" evidence="1">
    <location>
        <begin position="52"/>
        <end position="74"/>
    </location>
</feature>
<name>A0A1G9SW98_9FIRM</name>
<dbReference type="Proteomes" id="UP000199309">
    <property type="component" value="Unassembled WGS sequence"/>
</dbReference>
<evidence type="ECO:0000313" key="2">
    <source>
        <dbReference type="EMBL" id="SDM39728.1"/>
    </source>
</evidence>
<gene>
    <name evidence="2" type="ORF">SAMN05660299_00799</name>
</gene>
<sequence>MGYMSRHISAIARMYLFFINLLGMAVVYVLGLAYFYMISNYVIDIPVTSWNLLLYGAILQAPGDVFYMCGWGIFSGKML</sequence>
<proteinExistence type="predicted"/>
<keyword evidence="1" id="KW-0812">Transmembrane</keyword>
<evidence type="ECO:0000256" key="1">
    <source>
        <dbReference type="SAM" id="Phobius"/>
    </source>
</evidence>
<dbReference type="STRING" id="349095.SAMN05660299_00799"/>
<evidence type="ECO:0000313" key="3">
    <source>
        <dbReference type="Proteomes" id="UP000199309"/>
    </source>
</evidence>